<evidence type="ECO:0000313" key="2">
    <source>
        <dbReference type="EMBL" id="BAD38340.1"/>
    </source>
</evidence>
<name>Q67U31_ORYSJ</name>
<proteinExistence type="predicted"/>
<dbReference type="EMBL" id="AP005760">
    <property type="protein sequence ID" value="BAD38340.1"/>
    <property type="molecule type" value="Genomic_DNA"/>
</dbReference>
<evidence type="ECO:0008006" key="4">
    <source>
        <dbReference type="Google" id="ProtNLM"/>
    </source>
</evidence>
<organism evidence="2 3">
    <name type="scientific">Oryza sativa subsp. japonica</name>
    <name type="common">Rice</name>
    <dbReference type="NCBI Taxonomy" id="39947"/>
    <lineage>
        <taxon>Eukaryota</taxon>
        <taxon>Viridiplantae</taxon>
        <taxon>Streptophyta</taxon>
        <taxon>Embryophyta</taxon>
        <taxon>Tracheophyta</taxon>
        <taxon>Spermatophyta</taxon>
        <taxon>Magnoliopsida</taxon>
        <taxon>Liliopsida</taxon>
        <taxon>Poales</taxon>
        <taxon>Poaceae</taxon>
        <taxon>BOP clade</taxon>
        <taxon>Oryzoideae</taxon>
        <taxon>Oryzeae</taxon>
        <taxon>Oryzinae</taxon>
        <taxon>Oryza</taxon>
        <taxon>Oryza sativa</taxon>
    </lineage>
</organism>
<evidence type="ECO:0000313" key="1">
    <source>
        <dbReference type="EMBL" id="BAD37832.1"/>
    </source>
</evidence>
<dbReference type="EMBL" id="AP004803">
    <property type="protein sequence ID" value="BAD37832.1"/>
    <property type="molecule type" value="Genomic_DNA"/>
</dbReference>
<accession>Q67U31</accession>
<reference evidence="3" key="4">
    <citation type="journal article" date="2008" name="Nucleic Acids Res.">
        <title>The rice annotation project database (RAP-DB): 2008 update.</title>
        <authorList>
            <consortium name="The rice annotation project (RAP)"/>
        </authorList>
    </citation>
    <scope>GENOME REANNOTATION</scope>
    <source>
        <strain evidence="3">cv. Nipponbare</strain>
    </source>
</reference>
<sequence length="217" mass="24268">MVLHSSGEGQHDAVCYLLDEMPLPAGPLELFSEAAASPIALRGSASRICASPLVEETQHGRSQHMYNEFAGVDVHRIGSPEGRNRMLAVCKKRGQTLSRCMMKWSVCWLHMQFFAEFAVTTRLNPILIIYNSLMDMYAKSNESWEAENILKQLESSQMALAPCAVTLCMTHHTLVGGYASLECSMRPERQVVSYMIQLQGNDLNSDQKLQCILEARI</sequence>
<dbReference type="AlphaFoldDB" id="Q67U31"/>
<dbReference type="Proteomes" id="UP000000763">
    <property type="component" value="Chromosome 6"/>
</dbReference>
<dbReference type="Gene3D" id="1.25.40.10">
    <property type="entry name" value="Tetratricopeptide repeat domain"/>
    <property type="match status" value="1"/>
</dbReference>
<reference evidence="2" key="2">
    <citation type="submission" date="2002-09" db="EMBL/GenBank/DDBJ databases">
        <title>Oryza sativa nipponbare(GA3) genomic DNA, chromosome 6, BAC clone:B1047G05.</title>
        <authorList>
            <person name="Sasaki T."/>
            <person name="Matsumoto T."/>
            <person name="Katayose Y."/>
        </authorList>
    </citation>
    <scope>NUCLEOTIDE SEQUENCE</scope>
</reference>
<reference evidence="3" key="3">
    <citation type="journal article" date="2005" name="Nature">
        <title>The map-based sequence of the rice genome.</title>
        <authorList>
            <consortium name="International rice genome sequencing project (IRGSP)"/>
            <person name="Matsumoto T."/>
            <person name="Wu J."/>
            <person name="Kanamori H."/>
            <person name="Katayose Y."/>
            <person name="Fujisawa M."/>
            <person name="Namiki N."/>
            <person name="Mizuno H."/>
            <person name="Yamamoto K."/>
            <person name="Antonio B.A."/>
            <person name="Baba T."/>
            <person name="Sakata K."/>
            <person name="Nagamura Y."/>
            <person name="Aoki H."/>
            <person name="Arikawa K."/>
            <person name="Arita K."/>
            <person name="Bito T."/>
            <person name="Chiden Y."/>
            <person name="Fujitsuka N."/>
            <person name="Fukunaka R."/>
            <person name="Hamada M."/>
            <person name="Harada C."/>
            <person name="Hayashi A."/>
            <person name="Hijishita S."/>
            <person name="Honda M."/>
            <person name="Hosokawa S."/>
            <person name="Ichikawa Y."/>
            <person name="Idonuma A."/>
            <person name="Iijima M."/>
            <person name="Ikeda M."/>
            <person name="Ikeno M."/>
            <person name="Ito K."/>
            <person name="Ito S."/>
            <person name="Ito T."/>
            <person name="Ito Y."/>
            <person name="Ito Y."/>
            <person name="Iwabuchi A."/>
            <person name="Kamiya K."/>
            <person name="Karasawa W."/>
            <person name="Kurita K."/>
            <person name="Katagiri S."/>
            <person name="Kikuta A."/>
            <person name="Kobayashi H."/>
            <person name="Kobayashi N."/>
            <person name="Machita K."/>
            <person name="Maehara T."/>
            <person name="Masukawa M."/>
            <person name="Mizubayashi T."/>
            <person name="Mukai Y."/>
            <person name="Nagasaki H."/>
            <person name="Nagata Y."/>
            <person name="Naito S."/>
            <person name="Nakashima M."/>
            <person name="Nakama Y."/>
            <person name="Nakamichi Y."/>
            <person name="Nakamura M."/>
            <person name="Meguro A."/>
            <person name="Negishi M."/>
            <person name="Ohta I."/>
            <person name="Ohta T."/>
            <person name="Okamoto M."/>
            <person name="Ono N."/>
            <person name="Saji S."/>
            <person name="Sakaguchi M."/>
            <person name="Sakai K."/>
            <person name="Shibata M."/>
            <person name="Shimokawa T."/>
            <person name="Song J."/>
            <person name="Takazaki Y."/>
            <person name="Terasawa K."/>
            <person name="Tsugane M."/>
            <person name="Tsuji K."/>
            <person name="Ueda S."/>
            <person name="Waki K."/>
            <person name="Yamagata H."/>
            <person name="Yamamoto M."/>
            <person name="Yamamoto S."/>
            <person name="Yamane H."/>
            <person name="Yoshiki S."/>
            <person name="Yoshihara R."/>
            <person name="Yukawa K."/>
            <person name="Zhong H."/>
            <person name="Yano M."/>
            <person name="Yuan Q."/>
            <person name="Ouyang S."/>
            <person name="Liu J."/>
            <person name="Jones K.M."/>
            <person name="Gansberger K."/>
            <person name="Moffat K."/>
            <person name="Hill J."/>
            <person name="Bera J."/>
            <person name="Fadrosh D."/>
            <person name="Jin S."/>
            <person name="Johri S."/>
            <person name="Kim M."/>
            <person name="Overton L."/>
            <person name="Reardon M."/>
            <person name="Tsitrin T."/>
            <person name="Vuong H."/>
            <person name="Weaver B."/>
            <person name="Ciecko A."/>
            <person name="Tallon L."/>
            <person name="Jackson J."/>
            <person name="Pai G."/>
            <person name="Aken S.V."/>
            <person name="Utterback T."/>
            <person name="Reidmuller S."/>
            <person name="Feldblyum T."/>
            <person name="Hsiao J."/>
            <person name="Zismann V."/>
            <person name="Iobst S."/>
            <person name="de Vazeille A.R."/>
            <person name="Buell C.R."/>
            <person name="Ying K."/>
            <person name="Li Y."/>
            <person name="Lu T."/>
            <person name="Huang Y."/>
            <person name="Zhao Q."/>
            <person name="Feng Q."/>
            <person name="Zhang L."/>
            <person name="Zhu J."/>
            <person name="Weng Q."/>
            <person name="Mu J."/>
            <person name="Lu Y."/>
            <person name="Fan D."/>
            <person name="Liu Y."/>
            <person name="Guan J."/>
            <person name="Zhang Y."/>
            <person name="Yu S."/>
            <person name="Liu X."/>
            <person name="Zhang Y."/>
            <person name="Hong G."/>
            <person name="Han B."/>
            <person name="Choisne N."/>
            <person name="Demange N."/>
            <person name="Orjeda G."/>
            <person name="Samain S."/>
            <person name="Cattolico L."/>
            <person name="Pelletier E."/>
            <person name="Couloux A."/>
            <person name="Segurens B."/>
            <person name="Wincker P."/>
            <person name="D'Hont A."/>
            <person name="Scarpelli C."/>
            <person name="Weissenbach J."/>
            <person name="Salanoubat M."/>
            <person name="Quetier F."/>
            <person name="Yu Y."/>
            <person name="Kim H.R."/>
            <person name="Rambo T."/>
            <person name="Currie J."/>
            <person name="Collura K."/>
            <person name="Luo M."/>
            <person name="Yang T."/>
            <person name="Ammiraju J.S.S."/>
            <person name="Engler F."/>
            <person name="Soderlund C."/>
            <person name="Wing R.A."/>
            <person name="Palmer L.E."/>
            <person name="de la Bastide M."/>
            <person name="Spiegel L."/>
            <person name="Nascimento L."/>
            <person name="Zutavern T."/>
            <person name="O'Shaughnessy A."/>
            <person name="Dike S."/>
            <person name="Dedhia N."/>
            <person name="Preston R."/>
            <person name="Balija V."/>
            <person name="McCombie W.R."/>
            <person name="Chow T."/>
            <person name="Chen H."/>
            <person name="Chung M."/>
            <person name="Chen C."/>
            <person name="Shaw J."/>
            <person name="Wu H."/>
            <person name="Hsiao K."/>
            <person name="Chao Y."/>
            <person name="Chu M."/>
            <person name="Cheng C."/>
            <person name="Hour A."/>
            <person name="Lee P."/>
            <person name="Lin S."/>
            <person name="Lin Y."/>
            <person name="Liou J."/>
            <person name="Liu S."/>
            <person name="Hsing Y."/>
            <person name="Raghuvanshi S."/>
            <person name="Mohanty A."/>
            <person name="Bharti A.K."/>
            <person name="Gaur A."/>
            <person name="Gupta V."/>
            <person name="Kumar D."/>
            <person name="Ravi V."/>
            <person name="Vij S."/>
            <person name="Kapur A."/>
            <person name="Khurana P."/>
            <person name="Khurana P."/>
            <person name="Khurana J.P."/>
            <person name="Tyagi A.K."/>
            <person name="Gaikwad K."/>
            <person name="Singh A."/>
            <person name="Dalal V."/>
            <person name="Srivastava S."/>
            <person name="Dixit A."/>
            <person name="Pal A.K."/>
            <person name="Ghazi I.A."/>
            <person name="Yadav M."/>
            <person name="Pandit A."/>
            <person name="Bhargava A."/>
            <person name="Sureshbabu K."/>
            <person name="Batra K."/>
            <person name="Sharma T.R."/>
            <person name="Mohapatra T."/>
            <person name="Singh N.K."/>
            <person name="Messing J."/>
            <person name="Nelson A.B."/>
            <person name="Fuks G."/>
            <person name="Kavchok S."/>
            <person name="Keizer G."/>
            <person name="Linton E."/>
            <person name="Llaca V."/>
            <person name="Song R."/>
            <person name="Tanyolac B."/>
            <person name="Young S."/>
            <person name="Ho-Il K."/>
            <person name="Hahn J.H."/>
            <person name="Sangsakoo G."/>
            <person name="Vanavichit A."/>
            <person name="de Mattos Luiz.A.T."/>
            <person name="Zimmer P.D."/>
            <person name="Malone G."/>
            <person name="Dellagostin O."/>
            <person name="de Oliveira A.C."/>
            <person name="Bevan M."/>
            <person name="Bancroft I."/>
            <person name="Minx P."/>
            <person name="Cordum H."/>
            <person name="Wilson R."/>
            <person name="Cheng Z."/>
            <person name="Jin W."/>
            <person name="Jiang J."/>
            <person name="Leong S.A."/>
            <person name="Iwama H."/>
            <person name="Gojobori T."/>
            <person name="Itoh T."/>
            <person name="Niimura Y."/>
            <person name="Fujii Y."/>
            <person name="Habara T."/>
            <person name="Sakai H."/>
            <person name="Sato Y."/>
            <person name="Wilson G."/>
            <person name="Kumar K."/>
            <person name="McCouch S."/>
            <person name="Juretic N."/>
            <person name="Hoen D."/>
            <person name="Wright S."/>
            <person name="Bruskiewich R."/>
            <person name="Bureau T."/>
            <person name="Miyao A."/>
            <person name="Hirochika H."/>
            <person name="Nishikawa T."/>
            <person name="Kadowaki K."/>
            <person name="Sugiura M."/>
            <person name="Burr B."/>
            <person name="Sasaki T."/>
        </authorList>
    </citation>
    <scope>NUCLEOTIDE SEQUENCE [LARGE SCALE GENOMIC DNA]</scope>
    <source>
        <strain evidence="3">cv. Nipponbare</strain>
    </source>
</reference>
<protein>
    <recommendedName>
        <fullName evidence="4">Pentatricopeptide repeat-containing protein</fullName>
    </recommendedName>
</protein>
<gene>
    <name evidence="2" type="ORF">B1047G05.13</name>
    <name evidence="1" type="ORF">P0677B10.28</name>
</gene>
<reference evidence="1" key="1">
    <citation type="submission" date="2002-02" db="EMBL/GenBank/DDBJ databases">
        <title>Oryza sativa nipponbare(GA3) genomic DNA, chromosome 6, PAC clone:P0677B10.</title>
        <authorList>
            <person name="Sasaki T."/>
            <person name="Matsumoto T."/>
            <person name="Yamamoto K."/>
        </authorList>
    </citation>
    <scope>NUCLEOTIDE SEQUENCE</scope>
</reference>
<evidence type="ECO:0000313" key="3">
    <source>
        <dbReference type="Proteomes" id="UP000000763"/>
    </source>
</evidence>
<dbReference type="InterPro" id="IPR011990">
    <property type="entry name" value="TPR-like_helical_dom_sf"/>
</dbReference>